<feature type="compositionally biased region" description="Polar residues" evidence="1">
    <location>
        <begin position="349"/>
        <end position="364"/>
    </location>
</feature>
<feature type="compositionally biased region" description="Basic and acidic residues" evidence="1">
    <location>
        <begin position="619"/>
        <end position="634"/>
    </location>
</feature>
<feature type="region of interest" description="Disordered" evidence="1">
    <location>
        <begin position="142"/>
        <end position="161"/>
    </location>
</feature>
<feature type="compositionally biased region" description="Low complexity" evidence="1">
    <location>
        <begin position="240"/>
        <end position="255"/>
    </location>
</feature>
<evidence type="ECO:0000313" key="3">
    <source>
        <dbReference type="Proteomes" id="UP000694255"/>
    </source>
</evidence>
<protein>
    <submittedName>
        <fullName evidence="2">Uncharacterized protein</fullName>
    </submittedName>
</protein>
<dbReference type="EMBL" id="JAGSYN010000125">
    <property type="protein sequence ID" value="KAG7663588.1"/>
    <property type="molecule type" value="Genomic_DNA"/>
</dbReference>
<dbReference type="RefSeq" id="XP_049263820.1">
    <property type="nucleotide sequence ID" value="XM_049406629.1"/>
</dbReference>
<dbReference type="Proteomes" id="UP000694255">
    <property type="component" value="Unassembled WGS sequence"/>
</dbReference>
<feature type="compositionally biased region" description="Low complexity" evidence="1">
    <location>
        <begin position="411"/>
        <end position="424"/>
    </location>
</feature>
<feature type="compositionally biased region" description="Basic and acidic residues" evidence="1">
    <location>
        <begin position="193"/>
        <end position="208"/>
    </location>
</feature>
<feature type="compositionally biased region" description="Polar residues" evidence="1">
    <location>
        <begin position="372"/>
        <end position="381"/>
    </location>
</feature>
<feature type="compositionally biased region" description="Basic and acidic residues" evidence="1">
    <location>
        <begin position="709"/>
        <end position="718"/>
    </location>
</feature>
<feature type="compositionally biased region" description="Basic and acidic residues" evidence="1">
    <location>
        <begin position="492"/>
        <end position="513"/>
    </location>
</feature>
<evidence type="ECO:0000313" key="2">
    <source>
        <dbReference type="EMBL" id="KAG7663588.1"/>
    </source>
</evidence>
<feature type="compositionally biased region" description="Low complexity" evidence="1">
    <location>
        <begin position="390"/>
        <end position="402"/>
    </location>
</feature>
<feature type="compositionally biased region" description="Basic and acidic residues" evidence="1">
    <location>
        <begin position="22"/>
        <end position="45"/>
    </location>
</feature>
<keyword evidence="3" id="KW-1185">Reference proteome</keyword>
<feature type="compositionally biased region" description="Basic and acidic residues" evidence="1">
    <location>
        <begin position="663"/>
        <end position="679"/>
    </location>
</feature>
<feature type="compositionally biased region" description="Basic and acidic residues" evidence="1">
    <location>
        <begin position="528"/>
        <end position="543"/>
    </location>
</feature>
<reference evidence="2 3" key="1">
    <citation type="journal article" date="2021" name="DNA Res.">
        <title>Genome analysis of Candida subhashii reveals its hybrid nature and dual mitochondrial genome conformations.</title>
        <authorList>
            <person name="Mixao V."/>
            <person name="Hegedusova E."/>
            <person name="Saus E."/>
            <person name="Pryszcz L.P."/>
            <person name="Cillingova A."/>
            <person name="Nosek J."/>
            <person name="Gabaldon T."/>
        </authorList>
    </citation>
    <scope>NUCLEOTIDE SEQUENCE [LARGE SCALE GENOMIC DNA]</scope>
    <source>
        <strain evidence="2 3">CBS 10753</strain>
    </source>
</reference>
<dbReference type="OrthoDB" id="6375767at2759"/>
<feature type="compositionally biased region" description="Polar residues" evidence="1">
    <location>
        <begin position="58"/>
        <end position="73"/>
    </location>
</feature>
<feature type="region of interest" description="Disordered" evidence="1">
    <location>
        <begin position="193"/>
        <end position="753"/>
    </location>
</feature>
<organism evidence="2 3">
    <name type="scientific">[Candida] subhashii</name>
    <dbReference type="NCBI Taxonomy" id="561895"/>
    <lineage>
        <taxon>Eukaryota</taxon>
        <taxon>Fungi</taxon>
        <taxon>Dikarya</taxon>
        <taxon>Ascomycota</taxon>
        <taxon>Saccharomycotina</taxon>
        <taxon>Pichiomycetes</taxon>
        <taxon>Debaryomycetaceae</taxon>
        <taxon>Spathaspora</taxon>
    </lineage>
</organism>
<feature type="compositionally biased region" description="Basic and acidic residues" evidence="1">
    <location>
        <begin position="466"/>
        <end position="476"/>
    </location>
</feature>
<proteinExistence type="predicted"/>
<gene>
    <name evidence="2" type="ORF">J8A68_002837</name>
</gene>
<accession>A0A8J5UIF9</accession>
<feature type="compositionally biased region" description="Low complexity" evidence="1">
    <location>
        <begin position="46"/>
        <end position="57"/>
    </location>
</feature>
<sequence>MAEVSPSSKKVDDFLSSLSELSQERLREDQQRQRNLERNINELRSKSGSISPSKSSGLGNESVYSGTNSQYASTIPDLKFSRNRPPVPVKSFNMAANDDEEDGPPLPRRPARYETDDSNPPALPRRKQEPSLDFSIDLINPIARKSTPPLPPKSKPSIAKADFIPSKAGVNPEAGGYRSFSEIEKLIKEDVAEFEGNSKTKTPPEKTIKNVNAVESKPVEADKRAPLPPRPAKKADWLTSLSNSNVNSSPSPKVNEGNNKYVMPPKKKDWLSSTLENPKTTIHHYDNLNEAKQTSSSRQNITIPPKPVKKADWLTSLSNSKFNSPSKHEEEANNMDVPFRSSPKKKDWLTSTLDNRKTTVTQQSDDLESDNKTTANLSGSPLSPKKGDWLSSLSNSKSTTSTPQSQEFLRKGVVPVVLPKPSKPQSRVNRAPEEAVRGEGKVVIPPLKPAKKPTPKSIDSTSEARVTNEEFREILQKLRSASPTRESPASPVKDEKHEHETKSSEIKEFEKKLTSLRNQSPTRTPIVKTKDETEFISKFEKLKSGAPPPLKPKPKAQIYSEQPPPEFQKRFEKIVIKAPPKPSKPNSGSLRKYEEKDSEILRSQLKRLGSVKSKPSNNNEREEIEEKSRVKETAELPFQQQLGAILSRGHTVPSLQPKGIRRTSTDVDSVKVKKADTKGSGKLTHASKARAKGPKRRLPKTMLQNSDNDIAKEQETMKHPLATTVSTIDDYKKVKKSPPPINKHTKPKEVGDLKPSRIISGEVFL</sequence>
<feature type="compositionally biased region" description="Polar residues" evidence="1">
    <location>
        <begin position="315"/>
        <end position="325"/>
    </location>
</feature>
<feature type="compositionally biased region" description="Basic residues" evidence="1">
    <location>
        <begin position="685"/>
        <end position="699"/>
    </location>
</feature>
<feature type="compositionally biased region" description="Polar residues" evidence="1">
    <location>
        <begin position="271"/>
        <end position="280"/>
    </location>
</feature>
<feature type="compositionally biased region" description="Basic and acidic residues" evidence="1">
    <location>
        <begin position="430"/>
        <end position="440"/>
    </location>
</feature>
<dbReference type="GeneID" id="73469638"/>
<comment type="caution">
    <text evidence="2">The sequence shown here is derived from an EMBL/GenBank/DDBJ whole genome shotgun (WGS) entry which is preliminary data.</text>
</comment>
<name>A0A8J5UIF9_9ASCO</name>
<feature type="compositionally biased region" description="Basic and acidic residues" evidence="1">
    <location>
        <begin position="591"/>
        <end position="600"/>
    </location>
</feature>
<feature type="compositionally biased region" description="Polar residues" evidence="1">
    <location>
        <begin position="290"/>
        <end position="302"/>
    </location>
</feature>
<feature type="region of interest" description="Disordered" evidence="1">
    <location>
        <begin position="22"/>
        <end position="133"/>
    </location>
</feature>
<evidence type="ECO:0000256" key="1">
    <source>
        <dbReference type="SAM" id="MobiDB-lite"/>
    </source>
</evidence>
<dbReference type="AlphaFoldDB" id="A0A8J5UIF9"/>